<dbReference type="Proteomes" id="UP001161390">
    <property type="component" value="Unassembled WGS sequence"/>
</dbReference>
<dbReference type="InterPro" id="IPR019734">
    <property type="entry name" value="TPR_rpt"/>
</dbReference>
<dbReference type="Gene3D" id="1.25.40.10">
    <property type="entry name" value="Tetratricopeptide repeat domain"/>
    <property type="match status" value="2"/>
</dbReference>
<keyword evidence="1" id="KW-0802">TPR repeat</keyword>
<reference evidence="4" key="1">
    <citation type="journal article" date="2014" name="Int. J. Syst. Evol. Microbiol.">
        <title>Complete genome of a new Firmicutes species belonging to the dominant human colonic microbiota ('Ruminococcus bicirculans') reveals two chromosomes and a selective capacity to utilize plant glucans.</title>
        <authorList>
            <consortium name="NISC Comparative Sequencing Program"/>
            <person name="Wegmann U."/>
            <person name="Louis P."/>
            <person name="Goesmann A."/>
            <person name="Henrissat B."/>
            <person name="Duncan S.H."/>
            <person name="Flint H.J."/>
        </authorList>
    </citation>
    <scope>NUCLEOTIDE SEQUENCE</scope>
    <source>
        <strain evidence="4">NBRC 108216</strain>
    </source>
</reference>
<evidence type="ECO:0000313" key="5">
    <source>
        <dbReference type="Proteomes" id="UP001161390"/>
    </source>
</evidence>
<feature type="repeat" description="TPR" evidence="1">
    <location>
        <begin position="492"/>
        <end position="525"/>
    </location>
</feature>
<keyword evidence="5" id="KW-1185">Reference proteome</keyword>
<protein>
    <recommendedName>
        <fullName evidence="3">TIR domain-containing protein</fullName>
    </recommendedName>
</protein>
<name>A0ABQ5V5E4_9PROT</name>
<evidence type="ECO:0000313" key="4">
    <source>
        <dbReference type="EMBL" id="GLQ21487.1"/>
    </source>
</evidence>
<feature type="compositionally biased region" description="Basic and acidic residues" evidence="2">
    <location>
        <begin position="139"/>
        <end position="150"/>
    </location>
</feature>
<evidence type="ECO:0000256" key="2">
    <source>
        <dbReference type="SAM" id="MobiDB-lite"/>
    </source>
</evidence>
<dbReference type="SUPFAM" id="SSF52200">
    <property type="entry name" value="Toll/Interleukin receptor TIR domain"/>
    <property type="match status" value="1"/>
</dbReference>
<accession>A0ABQ5V5E4</accession>
<evidence type="ECO:0000256" key="1">
    <source>
        <dbReference type="PROSITE-ProRule" id="PRU00339"/>
    </source>
</evidence>
<organism evidence="4 5">
    <name type="scientific">Algimonas porphyrae</name>
    <dbReference type="NCBI Taxonomy" id="1128113"/>
    <lineage>
        <taxon>Bacteria</taxon>
        <taxon>Pseudomonadati</taxon>
        <taxon>Pseudomonadota</taxon>
        <taxon>Alphaproteobacteria</taxon>
        <taxon>Maricaulales</taxon>
        <taxon>Robiginitomaculaceae</taxon>
        <taxon>Algimonas</taxon>
    </lineage>
</organism>
<sequence length="651" mass="69895">MSAPDDNESEPHAETSVFFSYSRQDQAQALPIIQAIEAAGYSVWWDGMLEGGTSFLETTEAALERAKAVVVLWSRHSVTSHWVRDEATSGRERERMIPLTLDGTMPPLGFRQVQVIDMRGWHKAPEAFDDLSRGLAKLHDRDYSPPDRRGPAPTGANVEAGGLSRRTAMLAGLGLGTVGVLGVGGFYALRSSGPNIRDKGLAILPFENNVGDPAYDYLAQGLSSSIRDALAMNNVLRIVARSSSHAVAKEAIGAQAIAERLNVSHILEGRLERGPEGLQLTTSLVDAKSAFQRWVGSLDYAEDQVIALRDQIVTRVVSTLASEAESGPRTGRGDATNPEAFLEFLKGNERLISAATLASIQDARRNFERAIALDPDFARAHGWVSEIYMTLGAYATETDMAKALLDQAEASARKAVDLAPDDALLHAILGTVLQTGRVDIGGAAEPFARAAELGLNEASGLSRYAIFLMSSGQTKAAIDQAITARALDPLNAAASETLGLAFFADRQYEAAVRAYRTALSFQPDRYSTRARLASALIFNGQVDDGAAECAREKNLMERYPCDAYVATRLSDTAAAAVALDNLIATFGDAGAYQQAQIQADMGALQQAMETLLKAESLKDTGLSLAGFDPALDPLRGREDFKALLVRLGMTD</sequence>
<dbReference type="Pfam" id="PF13676">
    <property type="entry name" value="TIR_2"/>
    <property type="match status" value="1"/>
</dbReference>
<gene>
    <name evidence="4" type="ORF">GCM10007854_24420</name>
</gene>
<feature type="domain" description="TIR" evidence="3">
    <location>
        <begin position="17"/>
        <end position="131"/>
    </location>
</feature>
<dbReference type="InterPro" id="IPR000157">
    <property type="entry name" value="TIR_dom"/>
</dbReference>
<dbReference type="SUPFAM" id="SSF48452">
    <property type="entry name" value="TPR-like"/>
    <property type="match status" value="1"/>
</dbReference>
<dbReference type="EMBL" id="BSNJ01000005">
    <property type="protein sequence ID" value="GLQ21487.1"/>
    <property type="molecule type" value="Genomic_DNA"/>
</dbReference>
<dbReference type="InterPro" id="IPR011990">
    <property type="entry name" value="TPR-like_helical_dom_sf"/>
</dbReference>
<reference evidence="4" key="2">
    <citation type="submission" date="2023-01" db="EMBL/GenBank/DDBJ databases">
        <title>Draft genome sequence of Algimonas porphyrae strain NBRC 108216.</title>
        <authorList>
            <person name="Sun Q."/>
            <person name="Mori K."/>
        </authorList>
    </citation>
    <scope>NUCLEOTIDE SEQUENCE</scope>
    <source>
        <strain evidence="4">NBRC 108216</strain>
    </source>
</reference>
<dbReference type="RefSeq" id="WP_284373093.1">
    <property type="nucleotide sequence ID" value="NZ_BSNJ01000005.1"/>
</dbReference>
<dbReference type="InterPro" id="IPR035897">
    <property type="entry name" value="Toll_tir_struct_dom_sf"/>
</dbReference>
<evidence type="ECO:0000259" key="3">
    <source>
        <dbReference type="Pfam" id="PF13676"/>
    </source>
</evidence>
<feature type="region of interest" description="Disordered" evidence="2">
    <location>
        <begin position="139"/>
        <end position="160"/>
    </location>
</feature>
<dbReference type="PROSITE" id="PS50005">
    <property type="entry name" value="TPR"/>
    <property type="match status" value="1"/>
</dbReference>
<comment type="caution">
    <text evidence="4">The sequence shown here is derived from an EMBL/GenBank/DDBJ whole genome shotgun (WGS) entry which is preliminary data.</text>
</comment>
<dbReference type="Gene3D" id="3.40.50.10140">
    <property type="entry name" value="Toll/interleukin-1 receptor homology (TIR) domain"/>
    <property type="match status" value="1"/>
</dbReference>
<proteinExistence type="predicted"/>